<dbReference type="SUPFAM" id="SSF81383">
    <property type="entry name" value="F-box domain"/>
    <property type="match status" value="1"/>
</dbReference>
<evidence type="ECO:0000259" key="1">
    <source>
        <dbReference type="PROSITE" id="PS50181"/>
    </source>
</evidence>
<dbReference type="GeneID" id="37109310"/>
<dbReference type="RefSeq" id="XP_025469917.1">
    <property type="nucleotide sequence ID" value="XM_025607167.1"/>
</dbReference>
<dbReference type="EMBL" id="MSFK01000007">
    <property type="protein sequence ID" value="PWY93156.1"/>
    <property type="molecule type" value="Genomic_DNA"/>
</dbReference>
<reference evidence="2 3" key="1">
    <citation type="submission" date="2016-12" db="EMBL/GenBank/DDBJ databases">
        <title>The genomes of Aspergillus section Nigri reveals drivers in fungal speciation.</title>
        <authorList>
            <consortium name="DOE Joint Genome Institute"/>
            <person name="Vesth T.C."/>
            <person name="Nybo J."/>
            <person name="Theobald S."/>
            <person name="Brandl J."/>
            <person name="Frisvad J.C."/>
            <person name="Nielsen K.F."/>
            <person name="Lyhne E.K."/>
            <person name="Kogle M.E."/>
            <person name="Kuo A."/>
            <person name="Riley R."/>
            <person name="Clum A."/>
            <person name="Nolan M."/>
            <person name="Lipzen A."/>
            <person name="Salamov A."/>
            <person name="Henrissat B."/>
            <person name="Wiebenga A."/>
            <person name="De Vries R.P."/>
            <person name="Grigoriev I.V."/>
            <person name="Mortensen U.H."/>
            <person name="Andersen M.R."/>
            <person name="Baker S.E."/>
        </authorList>
    </citation>
    <scope>NUCLEOTIDE SEQUENCE [LARGE SCALE GENOMIC DNA]</scope>
    <source>
        <strain evidence="2 3">CBS 115572</strain>
    </source>
</reference>
<dbReference type="Pfam" id="PF12937">
    <property type="entry name" value="F-box-like"/>
    <property type="match status" value="1"/>
</dbReference>
<organism evidence="2 3">
    <name type="scientific">Aspergillus sclerotioniger CBS 115572</name>
    <dbReference type="NCBI Taxonomy" id="1450535"/>
    <lineage>
        <taxon>Eukaryota</taxon>
        <taxon>Fungi</taxon>
        <taxon>Dikarya</taxon>
        <taxon>Ascomycota</taxon>
        <taxon>Pezizomycotina</taxon>
        <taxon>Eurotiomycetes</taxon>
        <taxon>Eurotiomycetidae</taxon>
        <taxon>Eurotiales</taxon>
        <taxon>Aspergillaceae</taxon>
        <taxon>Aspergillus</taxon>
        <taxon>Aspergillus subgen. Circumdati</taxon>
    </lineage>
</organism>
<dbReference type="PROSITE" id="PS50181">
    <property type="entry name" value="FBOX"/>
    <property type="match status" value="1"/>
</dbReference>
<dbReference type="Proteomes" id="UP000246702">
    <property type="component" value="Unassembled WGS sequence"/>
</dbReference>
<dbReference type="AlphaFoldDB" id="A0A317X3M0"/>
<accession>A0A317X3M0</accession>
<evidence type="ECO:0000313" key="3">
    <source>
        <dbReference type="Proteomes" id="UP000246702"/>
    </source>
</evidence>
<sequence length="342" mass="38931">MALPFEILLHIATFLDPNDLACLALCSHVLHDALGRSSWIQLVNGPCRNRIQFLQQLSQDLPHMLPCRHCHRLHPTIETSLGRAKRALCLYPGDGQMWSISQDPNAPSYGILIYGQPENTDRHIRHCFSRMSAVAHLHYDAPHTSANSSEGYSLSINIHSTTSDYKPPFVTTQIWPAADNNDTLRFLHVQAAAVLQYSPKEIERDVLESIHICPHILIADLLFDPSYHSTHCSYCHIDITSESDDFEHEPCITVFTLSRDLELMGRLELFEQKARAFIIDFLRGLPWFDISASSRWENYSQPVTNAIILSAWENSKPRLNELCQVAMPFVQLRLSRTSCTML</sequence>
<dbReference type="CDD" id="cd09917">
    <property type="entry name" value="F-box_SF"/>
    <property type="match status" value="1"/>
</dbReference>
<name>A0A317X3M0_9EURO</name>
<protein>
    <recommendedName>
        <fullName evidence="1">F-box domain-containing protein</fullName>
    </recommendedName>
</protein>
<feature type="domain" description="F-box" evidence="1">
    <location>
        <begin position="1"/>
        <end position="42"/>
    </location>
</feature>
<comment type="caution">
    <text evidence="2">The sequence shown here is derived from an EMBL/GenBank/DDBJ whole genome shotgun (WGS) entry which is preliminary data.</text>
</comment>
<dbReference type="OrthoDB" id="3766406at2759"/>
<evidence type="ECO:0000313" key="2">
    <source>
        <dbReference type="EMBL" id="PWY93156.1"/>
    </source>
</evidence>
<gene>
    <name evidence="2" type="ORF">BO94DRAFT_360083</name>
</gene>
<keyword evidence="3" id="KW-1185">Reference proteome</keyword>
<dbReference type="InterPro" id="IPR036047">
    <property type="entry name" value="F-box-like_dom_sf"/>
</dbReference>
<proteinExistence type="predicted"/>
<dbReference type="InterPro" id="IPR001810">
    <property type="entry name" value="F-box_dom"/>
</dbReference>